<accession>A0AAV1YFY4</accession>
<dbReference type="Pfam" id="PF05678">
    <property type="entry name" value="VQ"/>
    <property type="match status" value="1"/>
</dbReference>
<feature type="domain" description="VQ" evidence="2">
    <location>
        <begin position="32"/>
        <end position="58"/>
    </location>
</feature>
<evidence type="ECO:0000256" key="1">
    <source>
        <dbReference type="SAM" id="MobiDB-lite"/>
    </source>
</evidence>
<dbReference type="InterPro" id="IPR008889">
    <property type="entry name" value="VQ"/>
</dbReference>
<sequence length="163" mass="18025">MNCVQQTTPTKRSNPKKKKNLNNNKPMKVVYISNPMKVKTSASEFMALVQELTGRDAEPLPDPSRFQKPEGVDGGRSTGNGYKLISDDWFVKIGHDDENDQAQVAPSLVDPNNYCQGQGQLASGSSTSVESFEPFHDVFTPQIIESISAMMPDNIFYQSPPLD</sequence>
<evidence type="ECO:0000313" key="4">
    <source>
        <dbReference type="Proteomes" id="UP001497480"/>
    </source>
</evidence>
<name>A0AAV1YFY4_LUPLU</name>
<dbReference type="Proteomes" id="UP001497480">
    <property type="component" value="Unassembled WGS sequence"/>
</dbReference>
<organism evidence="3 4">
    <name type="scientific">Lupinus luteus</name>
    <name type="common">European yellow lupine</name>
    <dbReference type="NCBI Taxonomy" id="3873"/>
    <lineage>
        <taxon>Eukaryota</taxon>
        <taxon>Viridiplantae</taxon>
        <taxon>Streptophyta</taxon>
        <taxon>Embryophyta</taxon>
        <taxon>Tracheophyta</taxon>
        <taxon>Spermatophyta</taxon>
        <taxon>Magnoliopsida</taxon>
        <taxon>eudicotyledons</taxon>
        <taxon>Gunneridae</taxon>
        <taxon>Pentapetalae</taxon>
        <taxon>rosids</taxon>
        <taxon>fabids</taxon>
        <taxon>Fabales</taxon>
        <taxon>Fabaceae</taxon>
        <taxon>Papilionoideae</taxon>
        <taxon>50 kb inversion clade</taxon>
        <taxon>genistoids sensu lato</taxon>
        <taxon>core genistoids</taxon>
        <taxon>Genisteae</taxon>
        <taxon>Lupinus</taxon>
    </lineage>
</organism>
<keyword evidence="4" id="KW-1185">Reference proteome</keyword>
<evidence type="ECO:0000313" key="3">
    <source>
        <dbReference type="EMBL" id="CAL0332855.1"/>
    </source>
</evidence>
<protein>
    <recommendedName>
        <fullName evidence="2">VQ domain-containing protein</fullName>
    </recommendedName>
</protein>
<feature type="region of interest" description="Disordered" evidence="1">
    <location>
        <begin position="1"/>
        <end position="26"/>
    </location>
</feature>
<evidence type="ECO:0000259" key="2">
    <source>
        <dbReference type="Pfam" id="PF05678"/>
    </source>
</evidence>
<feature type="region of interest" description="Disordered" evidence="1">
    <location>
        <begin position="54"/>
        <end position="80"/>
    </location>
</feature>
<gene>
    <name evidence="3" type="ORF">LLUT_LOCUS33915</name>
</gene>
<reference evidence="3 4" key="1">
    <citation type="submission" date="2024-03" db="EMBL/GenBank/DDBJ databases">
        <authorList>
            <person name="Martinez-Hernandez J."/>
        </authorList>
    </citation>
    <scope>NUCLEOTIDE SEQUENCE [LARGE SCALE GENOMIC DNA]</scope>
</reference>
<dbReference type="InterPro" id="IPR039335">
    <property type="entry name" value="SIB1/2"/>
</dbReference>
<comment type="caution">
    <text evidence="3">The sequence shown here is derived from an EMBL/GenBank/DDBJ whole genome shotgun (WGS) entry which is preliminary data.</text>
</comment>
<dbReference type="EMBL" id="CAXHTB010000024">
    <property type="protein sequence ID" value="CAL0332855.1"/>
    <property type="molecule type" value="Genomic_DNA"/>
</dbReference>
<proteinExistence type="predicted"/>
<dbReference type="AlphaFoldDB" id="A0AAV1YFY4"/>
<dbReference type="PANTHER" id="PTHR33624:SF2">
    <property type="entry name" value="SIGMA FACTOR BINDING PROTEIN 1, CHLOROPLASTIC"/>
    <property type="match status" value="1"/>
</dbReference>
<dbReference type="PANTHER" id="PTHR33624">
    <property type="entry name" value="SIGMA FACTOR BINDING PROTEIN 1, CHLOROPLASTIC"/>
    <property type="match status" value="1"/>
</dbReference>